<protein>
    <submittedName>
        <fullName evidence="1">Uncharacterized protein</fullName>
    </submittedName>
</protein>
<organism evidence="1 2">
    <name type="scientific">Ilyodon furcidens</name>
    <name type="common">goldbreast splitfin</name>
    <dbReference type="NCBI Taxonomy" id="33524"/>
    <lineage>
        <taxon>Eukaryota</taxon>
        <taxon>Metazoa</taxon>
        <taxon>Chordata</taxon>
        <taxon>Craniata</taxon>
        <taxon>Vertebrata</taxon>
        <taxon>Euteleostomi</taxon>
        <taxon>Actinopterygii</taxon>
        <taxon>Neopterygii</taxon>
        <taxon>Teleostei</taxon>
        <taxon>Neoteleostei</taxon>
        <taxon>Acanthomorphata</taxon>
        <taxon>Ovalentaria</taxon>
        <taxon>Atherinomorphae</taxon>
        <taxon>Cyprinodontiformes</taxon>
        <taxon>Goodeidae</taxon>
        <taxon>Ilyodon</taxon>
    </lineage>
</organism>
<name>A0ABV0VJM3_9TELE</name>
<dbReference type="Proteomes" id="UP001482620">
    <property type="component" value="Unassembled WGS sequence"/>
</dbReference>
<sequence>MLPQPKHRNLRRNLVWFNLQLTAQYQFLQTSEPCSPSTSCSPQTHQVICLKFIDTEIALSILTEASAEVLTVILDIHRFRSSINSVLPGSASFFHADLYSSKP</sequence>
<evidence type="ECO:0000313" key="1">
    <source>
        <dbReference type="EMBL" id="MEQ2257463.1"/>
    </source>
</evidence>
<proteinExistence type="predicted"/>
<reference evidence="1 2" key="1">
    <citation type="submission" date="2021-06" db="EMBL/GenBank/DDBJ databases">
        <authorList>
            <person name="Palmer J.M."/>
        </authorList>
    </citation>
    <scope>NUCLEOTIDE SEQUENCE [LARGE SCALE GENOMIC DNA]</scope>
    <source>
        <strain evidence="2">if_2019</strain>
        <tissue evidence="1">Muscle</tissue>
    </source>
</reference>
<gene>
    <name evidence="1" type="ORF">ILYODFUR_035082</name>
</gene>
<keyword evidence="2" id="KW-1185">Reference proteome</keyword>
<accession>A0ABV0VJM3</accession>
<dbReference type="EMBL" id="JAHRIQ010110812">
    <property type="protein sequence ID" value="MEQ2257463.1"/>
    <property type="molecule type" value="Genomic_DNA"/>
</dbReference>
<comment type="caution">
    <text evidence="1">The sequence shown here is derived from an EMBL/GenBank/DDBJ whole genome shotgun (WGS) entry which is preliminary data.</text>
</comment>
<evidence type="ECO:0000313" key="2">
    <source>
        <dbReference type="Proteomes" id="UP001482620"/>
    </source>
</evidence>